<dbReference type="Pfam" id="PF19744">
    <property type="entry name" value="DUF6232"/>
    <property type="match status" value="1"/>
</dbReference>
<keyword evidence="1" id="KW-0812">Transmembrane</keyword>
<keyword evidence="1" id="KW-1133">Transmembrane helix</keyword>
<dbReference type="InterPro" id="IPR045629">
    <property type="entry name" value="DUF6232"/>
</dbReference>
<evidence type="ECO:0000256" key="1">
    <source>
        <dbReference type="SAM" id="Phobius"/>
    </source>
</evidence>
<accession>A0A918CA69</accession>
<reference evidence="2" key="1">
    <citation type="journal article" date="2014" name="Int. J. Syst. Evol. Microbiol.">
        <title>Complete genome sequence of Corynebacterium casei LMG S-19264T (=DSM 44701T), isolated from a smear-ripened cheese.</title>
        <authorList>
            <consortium name="US DOE Joint Genome Institute (JGI-PGF)"/>
            <person name="Walter F."/>
            <person name="Albersmeier A."/>
            <person name="Kalinowski J."/>
            <person name="Ruckert C."/>
        </authorList>
    </citation>
    <scope>NUCLEOTIDE SEQUENCE</scope>
    <source>
        <strain evidence="2">JCM 31311</strain>
    </source>
</reference>
<reference evidence="2" key="2">
    <citation type="submission" date="2020-09" db="EMBL/GenBank/DDBJ databases">
        <authorList>
            <person name="Sun Q."/>
            <person name="Ohkuma M."/>
        </authorList>
    </citation>
    <scope>NUCLEOTIDE SEQUENCE</scope>
    <source>
        <strain evidence="2">JCM 31311</strain>
    </source>
</reference>
<evidence type="ECO:0008006" key="4">
    <source>
        <dbReference type="Google" id="ProtNLM"/>
    </source>
</evidence>
<keyword evidence="1" id="KW-0472">Membrane</keyword>
<feature type="transmembrane region" description="Helical" evidence="1">
    <location>
        <begin position="44"/>
        <end position="77"/>
    </location>
</feature>
<gene>
    <name evidence="2" type="ORF">GCM10008957_26330</name>
</gene>
<dbReference type="AlphaFoldDB" id="A0A918CA69"/>
<organism evidence="2 3">
    <name type="scientific">Deinococcus ruber</name>
    <dbReference type="NCBI Taxonomy" id="1848197"/>
    <lineage>
        <taxon>Bacteria</taxon>
        <taxon>Thermotogati</taxon>
        <taxon>Deinococcota</taxon>
        <taxon>Deinococci</taxon>
        <taxon>Deinococcales</taxon>
        <taxon>Deinococcaceae</taxon>
        <taxon>Deinococcus</taxon>
    </lineage>
</organism>
<dbReference type="EMBL" id="BMQL01000014">
    <property type="protein sequence ID" value="GGR12205.1"/>
    <property type="molecule type" value="Genomic_DNA"/>
</dbReference>
<proteinExistence type="predicted"/>
<protein>
    <recommendedName>
        <fullName evidence="4">QacE</fullName>
    </recommendedName>
</protein>
<name>A0A918CA69_9DEIO</name>
<keyword evidence="3" id="KW-1185">Reference proteome</keyword>
<evidence type="ECO:0000313" key="3">
    <source>
        <dbReference type="Proteomes" id="UP000603865"/>
    </source>
</evidence>
<sequence>METIFFEDAGIKVTNSRFMTHGQTYALGGITSVSRLVEKPKRLIPVLIFFAGLATFGVSNSVFLPLIFIAIAVFIWISQKPKYVVMIRNASGDSRTLVDPNLTRVNKVIAALNDAIVHRG</sequence>
<comment type="caution">
    <text evidence="2">The sequence shown here is derived from an EMBL/GenBank/DDBJ whole genome shotgun (WGS) entry which is preliminary data.</text>
</comment>
<dbReference type="RefSeq" id="WP_189090972.1">
    <property type="nucleotide sequence ID" value="NZ_BMQL01000014.1"/>
</dbReference>
<evidence type="ECO:0000313" key="2">
    <source>
        <dbReference type="EMBL" id="GGR12205.1"/>
    </source>
</evidence>
<dbReference type="Proteomes" id="UP000603865">
    <property type="component" value="Unassembled WGS sequence"/>
</dbReference>